<feature type="binding site" evidence="9">
    <location>
        <position position="218"/>
    </location>
    <ligand>
        <name>a ribonucleoside 5'-phosphate</name>
        <dbReference type="ChEBI" id="CHEBI:58043"/>
    </ligand>
</feature>
<feature type="binding site" evidence="9">
    <location>
        <position position="95"/>
    </location>
    <ligand>
        <name>a ribonucleoside 5'-phosphate</name>
        <dbReference type="ChEBI" id="CHEBI:58043"/>
    </ligand>
</feature>
<name>A0A8H3YI91_9TREE</name>
<dbReference type="CDD" id="cd01428">
    <property type="entry name" value="ADK"/>
    <property type="match status" value="1"/>
</dbReference>
<dbReference type="PANTHER" id="PTHR23359">
    <property type="entry name" value="NUCLEOTIDE KINASE"/>
    <property type="match status" value="1"/>
</dbReference>
<feature type="binding site" evidence="9">
    <location>
        <position position="170"/>
    </location>
    <ligand>
        <name>a ribonucleoside 5'-phosphate</name>
        <dbReference type="ChEBI" id="CHEBI:58043"/>
    </ligand>
</feature>
<dbReference type="FunFam" id="3.40.50.300:FF:000315">
    <property type="entry name" value="Adenylate kinase 1"/>
    <property type="match status" value="1"/>
</dbReference>
<dbReference type="EC" id="2.7.4.14" evidence="9"/>
<keyword evidence="3 9" id="KW-0547">Nucleotide-binding</keyword>
<evidence type="ECO:0000256" key="3">
    <source>
        <dbReference type="ARBA" id="ARBA00022741"/>
    </source>
</evidence>
<dbReference type="InterPro" id="IPR027417">
    <property type="entry name" value="P-loop_NTPase"/>
</dbReference>
<feature type="binding site" evidence="9">
    <location>
        <position position="207"/>
    </location>
    <ligand>
        <name>a ribonucleoside 5'-phosphate</name>
        <dbReference type="ChEBI" id="CHEBI:58043"/>
    </ligand>
</feature>
<comment type="caution">
    <text evidence="11">The sequence shown here is derived from an EMBL/GenBank/DDBJ whole genome shotgun (WGS) entry which is preliminary data.</text>
</comment>
<dbReference type="PRINTS" id="PR00094">
    <property type="entry name" value="ADENYLTKNASE"/>
</dbReference>
<dbReference type="OrthoDB" id="442176at2759"/>
<dbReference type="GO" id="GO:0016776">
    <property type="term" value="F:phosphotransferase activity, phosphate group as acceptor"/>
    <property type="evidence" value="ECO:0007669"/>
    <property type="project" value="InterPro"/>
</dbReference>
<evidence type="ECO:0000313" key="11">
    <source>
        <dbReference type="EMBL" id="GHJ88346.1"/>
    </source>
</evidence>
<reference evidence="11" key="1">
    <citation type="submission" date="2020-07" db="EMBL/GenBank/DDBJ databases">
        <title>Draft Genome Sequence of a Deep-Sea Yeast, Naganishia (Cryptococcus) liquefaciens strain N6.</title>
        <authorList>
            <person name="Han Y.W."/>
            <person name="Kajitani R."/>
            <person name="Morimoto H."/>
            <person name="Parhat M."/>
            <person name="Tsubouchi H."/>
            <person name="Bakenova O."/>
            <person name="Ogata M."/>
            <person name="Argunhan B."/>
            <person name="Aoki R."/>
            <person name="Kajiwara S."/>
            <person name="Itoh T."/>
            <person name="Iwasaki H."/>
        </authorList>
    </citation>
    <scope>NUCLEOTIDE SEQUENCE</scope>
    <source>
        <strain evidence="11">N6</strain>
    </source>
</reference>
<dbReference type="InterPro" id="IPR033690">
    <property type="entry name" value="Adenylat_kinase_CS"/>
</dbReference>
<comment type="subcellular location">
    <subcellularLocation>
        <location evidence="9">Cytoplasm</location>
    </subcellularLocation>
    <subcellularLocation>
        <location evidence="9">Nucleus</location>
    </subcellularLocation>
    <text evidence="9">Predominantly cytoplasmic.</text>
</comment>
<dbReference type="AlphaFoldDB" id="A0A8H3YI91"/>
<evidence type="ECO:0000313" key="12">
    <source>
        <dbReference type="Proteomes" id="UP000620104"/>
    </source>
</evidence>
<dbReference type="GO" id="GO:0005737">
    <property type="term" value="C:cytoplasm"/>
    <property type="evidence" value="ECO:0007669"/>
    <property type="project" value="UniProtKB-SubCell"/>
</dbReference>
<feature type="binding site" evidence="9">
    <location>
        <begin position="117"/>
        <end position="119"/>
    </location>
    <ligand>
        <name>a ribonucleoside 5'-phosphate</name>
        <dbReference type="ChEBI" id="CHEBI:58043"/>
    </ligand>
</feature>
<keyword evidence="5 9" id="KW-0067">ATP-binding</keyword>
<dbReference type="EMBL" id="BLZA01000030">
    <property type="protein sequence ID" value="GHJ88346.1"/>
    <property type="molecule type" value="Genomic_DNA"/>
</dbReference>
<evidence type="ECO:0000256" key="7">
    <source>
        <dbReference type="ARBA" id="ARBA00023242"/>
    </source>
</evidence>
<keyword evidence="4 9" id="KW-0418">Kinase</keyword>
<feature type="binding site" evidence="9">
    <location>
        <begin position="163"/>
        <end position="166"/>
    </location>
    <ligand>
        <name>a ribonucleoside 5'-phosphate</name>
        <dbReference type="ChEBI" id="CHEBI:58043"/>
    </ligand>
</feature>
<feature type="binding site" evidence="9">
    <location>
        <begin position="69"/>
        <end position="74"/>
    </location>
    <ligand>
        <name>ATP</name>
        <dbReference type="ChEBI" id="CHEBI:30616"/>
    </ligand>
</feature>
<dbReference type="InterPro" id="IPR000850">
    <property type="entry name" value="Adenylat/UMP-CMP_kin"/>
</dbReference>
<dbReference type="SUPFAM" id="SSF52540">
    <property type="entry name" value="P-loop containing nucleoside triphosphate hydrolases"/>
    <property type="match status" value="1"/>
</dbReference>
<sequence length="268" mass="29605">MPALQKMKEVTAQADGNPTEVSAPQGKDSIAKQAASATQSTTISGNETEASPVFDKSKITVIFVLGGPGVGKGTQCEKLVKDYGFVHLSAGDLLRAEQARPGSEFGEMISRYIREGLIVPQEVTIKLLENAMRDALSREPSVPAGSSLREGWEGGKGRFLIDGFPRKMDQAVKFDTEVCESTFILFFSCTEEVMLERLMERAKTSGREDDNQESILKRFRTFTETSMPVVNYYREQAKVVEVDAKDTIDGVYSKVKVAVEKSLEEKRQ</sequence>
<comment type="domain">
    <text evidence="9">Consists of three domains, a large central CORE domain and two small peripheral domains, NMPbind and LID, which undergo movements during catalysis. The LID domain closes over the site of phosphoryl transfer upon ATP binding. Assembling and dissambling the active center during each catalytic cycle provides an effective means to prevent ATP hydrolysis.</text>
</comment>
<evidence type="ECO:0000256" key="10">
    <source>
        <dbReference type="SAM" id="MobiDB-lite"/>
    </source>
</evidence>
<keyword evidence="12" id="KW-1185">Reference proteome</keyword>
<feature type="region of interest" description="NMPbind" evidence="9">
    <location>
        <begin position="89"/>
        <end position="119"/>
    </location>
</feature>
<comment type="similarity">
    <text evidence="9">Belongs to the adenylate kinase family. UMP-CMP kinase subfamily.</text>
</comment>
<dbReference type="GO" id="GO:0005634">
    <property type="term" value="C:nucleus"/>
    <property type="evidence" value="ECO:0007669"/>
    <property type="project" value="UniProtKB-SubCell"/>
</dbReference>
<keyword evidence="6 9" id="KW-0665">Pyrimidine biosynthesis</keyword>
<dbReference type="GO" id="GO:0019205">
    <property type="term" value="F:nucleobase-containing compound kinase activity"/>
    <property type="evidence" value="ECO:0007669"/>
    <property type="project" value="InterPro"/>
</dbReference>
<keyword evidence="2 9" id="KW-0808">Transferase</keyword>
<feature type="region of interest" description="LID" evidence="9">
    <location>
        <begin position="200"/>
        <end position="210"/>
    </location>
</feature>
<protein>
    <recommendedName>
        <fullName evidence="9">Uridylate kinase</fullName>
        <shortName evidence="9">UK</shortName>
        <ecNumber evidence="9">2.7.4.14</ecNumber>
    </recommendedName>
    <alternativeName>
        <fullName evidence="9">ATP:UMP phosphotransferase</fullName>
    </alternativeName>
    <alternativeName>
        <fullName evidence="9">Deoxycytidylate kinase</fullName>
        <shortName evidence="9">CK</shortName>
        <shortName evidence="9">dCMP kinase</shortName>
    </alternativeName>
    <alternativeName>
        <fullName evidence="9">Uridine monophosphate kinase</fullName>
        <shortName evidence="9">UMP kinase</shortName>
        <shortName evidence="9">UMPK</shortName>
    </alternativeName>
</protein>
<dbReference type="HAMAP" id="MF_00235">
    <property type="entry name" value="Adenylate_kinase_Adk"/>
    <property type="match status" value="1"/>
</dbReference>
<dbReference type="GO" id="GO:0009123">
    <property type="term" value="P:nucleoside monophosphate metabolic process"/>
    <property type="evidence" value="ECO:0007669"/>
    <property type="project" value="UniProtKB-ARBA"/>
</dbReference>
<accession>A0A8H3YI91</accession>
<dbReference type="GO" id="GO:0006207">
    <property type="term" value="P:'de novo' pyrimidine nucleobase biosynthetic process"/>
    <property type="evidence" value="ECO:0007669"/>
    <property type="project" value="InterPro"/>
</dbReference>
<comment type="cofactor">
    <cofactor evidence="9">
        <name>Mg(2+)</name>
        <dbReference type="ChEBI" id="CHEBI:18420"/>
    </cofactor>
    <text evidence="9">Binds 1 Mg(2+) ion per monomer.</text>
</comment>
<keyword evidence="7 9" id="KW-0539">Nucleus</keyword>
<dbReference type="InterPro" id="IPR006266">
    <property type="entry name" value="UMP_CMP_kinase"/>
</dbReference>
<feature type="compositionally biased region" description="Low complexity" evidence="10">
    <location>
        <begin position="31"/>
        <end position="44"/>
    </location>
</feature>
<keyword evidence="1 9" id="KW-0963">Cytoplasm</keyword>
<feature type="region of interest" description="Disordered" evidence="10">
    <location>
        <begin position="1"/>
        <end position="49"/>
    </location>
</feature>
<dbReference type="PROSITE" id="PS00113">
    <property type="entry name" value="ADENYLATE_KINASE"/>
    <property type="match status" value="1"/>
</dbReference>
<dbReference type="GO" id="GO:0005524">
    <property type="term" value="F:ATP binding"/>
    <property type="evidence" value="ECO:0007669"/>
    <property type="project" value="UniProtKB-KW"/>
</dbReference>
<evidence type="ECO:0000256" key="5">
    <source>
        <dbReference type="ARBA" id="ARBA00022840"/>
    </source>
</evidence>
<evidence type="ECO:0000256" key="9">
    <source>
        <dbReference type="HAMAP-Rule" id="MF_03172"/>
    </source>
</evidence>
<evidence type="ECO:0000256" key="2">
    <source>
        <dbReference type="ARBA" id="ARBA00022679"/>
    </source>
</evidence>
<evidence type="ECO:0000256" key="4">
    <source>
        <dbReference type="ARBA" id="ARBA00022777"/>
    </source>
</evidence>
<organism evidence="11 12">
    <name type="scientific">Naganishia liquefaciens</name>
    <dbReference type="NCBI Taxonomy" id="104408"/>
    <lineage>
        <taxon>Eukaryota</taxon>
        <taxon>Fungi</taxon>
        <taxon>Dikarya</taxon>
        <taxon>Basidiomycota</taxon>
        <taxon>Agaricomycotina</taxon>
        <taxon>Tremellomycetes</taxon>
        <taxon>Filobasidiales</taxon>
        <taxon>Filobasidiaceae</taxon>
        <taxon>Naganishia</taxon>
    </lineage>
</organism>
<dbReference type="HAMAP" id="MF_03172">
    <property type="entry name" value="Adenylate_kinase_UMP_CMP_kin"/>
    <property type="match status" value="1"/>
</dbReference>
<dbReference type="Gene3D" id="3.40.50.300">
    <property type="entry name" value="P-loop containing nucleotide triphosphate hydrolases"/>
    <property type="match status" value="1"/>
</dbReference>
<dbReference type="GO" id="GO:0006221">
    <property type="term" value="P:pyrimidine nucleotide biosynthetic process"/>
    <property type="evidence" value="ECO:0007669"/>
    <property type="project" value="UniProtKB-UniRule"/>
</dbReference>
<comment type="function">
    <text evidence="9">Catalyzes the phosphorylation of pyrimidine nucleoside monophosphates at the expense of ATP. Plays an important role in de novo pyrimidine nucleotide biosynthesis. Has preference for UMP and dUMP as phosphate acceptors, but can also use CMP, dCMP and AMP.</text>
</comment>
<evidence type="ECO:0000256" key="8">
    <source>
        <dbReference type="ARBA" id="ARBA00048116"/>
    </source>
</evidence>
<comment type="catalytic activity">
    <reaction evidence="8 9">
        <text>UMP + ATP = UDP + ADP</text>
        <dbReference type="Rhea" id="RHEA:24400"/>
        <dbReference type="ChEBI" id="CHEBI:30616"/>
        <dbReference type="ChEBI" id="CHEBI:57865"/>
        <dbReference type="ChEBI" id="CHEBI:58223"/>
        <dbReference type="ChEBI" id="CHEBI:456216"/>
        <dbReference type="EC" id="2.7.4.14"/>
    </reaction>
</comment>
<evidence type="ECO:0000256" key="6">
    <source>
        <dbReference type="ARBA" id="ARBA00022975"/>
    </source>
</evidence>
<evidence type="ECO:0000256" key="1">
    <source>
        <dbReference type="ARBA" id="ARBA00022490"/>
    </source>
</evidence>
<dbReference type="Pfam" id="PF13207">
    <property type="entry name" value="AAA_17"/>
    <property type="match status" value="1"/>
</dbReference>
<dbReference type="Proteomes" id="UP000620104">
    <property type="component" value="Unassembled WGS sequence"/>
</dbReference>
<gene>
    <name evidence="11" type="ORF">NliqN6_4748</name>
</gene>
<comment type="subunit">
    <text evidence="9">Monomer.</text>
</comment>
<feature type="binding site" evidence="9">
    <location>
        <position position="246"/>
    </location>
    <ligand>
        <name>ATP</name>
        <dbReference type="ChEBI" id="CHEBI:30616"/>
    </ligand>
</feature>
<feature type="binding site" evidence="9">
    <location>
        <position position="201"/>
    </location>
    <ligand>
        <name>ATP</name>
        <dbReference type="ChEBI" id="CHEBI:30616"/>
    </ligand>
</feature>
<proteinExistence type="inferred from homology"/>